<accession>A0AAW1B650</accession>
<evidence type="ECO:0000256" key="4">
    <source>
        <dbReference type="ARBA" id="ARBA00022679"/>
    </source>
</evidence>
<dbReference type="Pfam" id="PF00685">
    <property type="entry name" value="Sulfotransfer_1"/>
    <property type="match status" value="1"/>
</dbReference>
<keyword evidence="6" id="KW-0812">Transmembrane</keyword>
<dbReference type="InterPro" id="IPR027417">
    <property type="entry name" value="P-loop_NTPase"/>
</dbReference>
<comment type="caution">
    <text evidence="9">The sequence shown here is derived from an EMBL/GenBank/DDBJ whole genome shotgun (WGS) entry which is preliminary data.</text>
</comment>
<evidence type="ECO:0000256" key="3">
    <source>
        <dbReference type="ARBA" id="ARBA00022490"/>
    </source>
</evidence>
<feature type="domain" description="Sulfotransferase" evidence="8">
    <location>
        <begin position="46"/>
        <end position="279"/>
    </location>
</feature>
<dbReference type="AlphaFoldDB" id="A0AAW1B650"/>
<dbReference type="EMBL" id="JAOTOJ010000008">
    <property type="protein sequence ID" value="KAK9397405.1"/>
    <property type="molecule type" value="Genomic_DNA"/>
</dbReference>
<dbReference type="Proteomes" id="UP001474421">
    <property type="component" value="Unassembled WGS sequence"/>
</dbReference>
<proteinExistence type="inferred from homology"/>
<evidence type="ECO:0000313" key="10">
    <source>
        <dbReference type="Proteomes" id="UP001474421"/>
    </source>
</evidence>
<comment type="subcellular location">
    <subcellularLocation>
        <location evidence="1">Cytoplasm</location>
    </subcellularLocation>
</comment>
<feature type="domain" description="Dynamin N-terminal" evidence="7">
    <location>
        <begin position="355"/>
        <end position="451"/>
    </location>
</feature>
<dbReference type="SUPFAM" id="SSF52540">
    <property type="entry name" value="P-loop containing nucleoside triphosphate hydrolases"/>
    <property type="match status" value="2"/>
</dbReference>
<protein>
    <submittedName>
        <fullName evidence="9">EH domain-containing protein 1-like</fullName>
    </submittedName>
</protein>
<sequence>MDVQKGIEAMDPASIKQLQLVEIEGVPLLETIVEQWDAIWGFKARPDDLLICTYPKAGTTWMQEIVDMIHQGGDPQKCARAPIYERMPFIEMCPPKPIRTGFEEAEAMASPRTLKSHMPVHLLPPSFWEQNCKIIYVARNIKDNAVSYFHFHRVSKLMPDSGNWDEFLEKFIAGKIAWGSWFDHVQGWWEAKNRHPILYIFYEDIKKDPAQEIQKIAQFLGSELSGAVVDEIVQHTKFESMKTNPMANYSTIPSFLLNQDISPFMRKGTVGDWKEQFTSPLLLPLPVWPPETMPGSRGGKPREAANPAVGGGTESVTERVLREAHSLYVHSGHGLVTIGERLGLTLLPPRRRVTVMVMGNHSAGKSSFINWYVEEHIQRTGVAIETQGFTFITSGKKRESLTGNATLHLYPHFQILQNFKGVPEYLSTEICTSKQKQFPLITFLDTPGLVDGDMKYPFDVEGALIWFGQLCDLILVFFDPMGQALCKRTLNIVEKINEEHGDKLRFYLSKADEAGAEGDRQRVLMQIVQELCKRPGLNKCGFDMPTIYIPNLNKPSRCVNQIEEVCRTIEKTISQTVQHTLNALERDCRLIEEATQRLLEDDNKARNNNFRAFFRGILLGMVGCLLPIFLLLTLIFGTTFARQLWTLVLGEKQSQALELYVQPVASVWRLVPEDQTLTVFFGLLFLSILFLLLASYTLRMKPTLSKKQKRQLEDRRDYVLDVVLAKKRKLYEEYLRQSIGEQDLN</sequence>
<dbReference type="FunFam" id="3.40.50.300:FF:000433">
    <property type="entry name" value="Estrogen sulfotransferase"/>
    <property type="match status" value="1"/>
</dbReference>
<feature type="region of interest" description="Disordered" evidence="5">
    <location>
        <begin position="292"/>
        <end position="312"/>
    </location>
</feature>
<dbReference type="InterPro" id="IPR000863">
    <property type="entry name" value="Sulfotransferase_dom"/>
</dbReference>
<keyword evidence="3" id="KW-0963">Cytoplasm</keyword>
<keyword evidence="6" id="KW-0472">Membrane</keyword>
<dbReference type="InterPro" id="IPR045063">
    <property type="entry name" value="Dynamin_N"/>
</dbReference>
<evidence type="ECO:0000256" key="1">
    <source>
        <dbReference type="ARBA" id="ARBA00004496"/>
    </source>
</evidence>
<feature type="transmembrane region" description="Helical" evidence="6">
    <location>
        <begin position="677"/>
        <end position="698"/>
    </location>
</feature>
<reference evidence="9 10" key="1">
    <citation type="journal article" date="2024" name="Proc. Natl. Acad. Sci. U.S.A.">
        <title>The genetic regulatory architecture and epigenomic basis for age-related changes in rattlesnake venom.</title>
        <authorList>
            <person name="Hogan M.P."/>
            <person name="Holding M.L."/>
            <person name="Nystrom G.S."/>
            <person name="Colston T.J."/>
            <person name="Bartlett D.A."/>
            <person name="Mason A.J."/>
            <person name="Ellsworth S.A."/>
            <person name="Rautsaw R.M."/>
            <person name="Lawrence K.C."/>
            <person name="Strickland J.L."/>
            <person name="He B."/>
            <person name="Fraser P."/>
            <person name="Margres M.J."/>
            <person name="Gilbert D.M."/>
            <person name="Gibbs H.L."/>
            <person name="Parkinson C.L."/>
            <person name="Rokyta D.R."/>
        </authorList>
    </citation>
    <scope>NUCLEOTIDE SEQUENCE [LARGE SCALE GENOMIC DNA]</scope>
    <source>
        <strain evidence="9">DRR0105</strain>
    </source>
</reference>
<dbReference type="PANTHER" id="PTHR11783">
    <property type="entry name" value="SULFOTRANSFERASE SULT"/>
    <property type="match status" value="1"/>
</dbReference>
<organism evidence="9 10">
    <name type="scientific">Crotalus adamanteus</name>
    <name type="common">Eastern diamondback rattlesnake</name>
    <dbReference type="NCBI Taxonomy" id="8729"/>
    <lineage>
        <taxon>Eukaryota</taxon>
        <taxon>Metazoa</taxon>
        <taxon>Chordata</taxon>
        <taxon>Craniata</taxon>
        <taxon>Vertebrata</taxon>
        <taxon>Euteleostomi</taxon>
        <taxon>Lepidosauria</taxon>
        <taxon>Squamata</taxon>
        <taxon>Bifurcata</taxon>
        <taxon>Unidentata</taxon>
        <taxon>Episquamata</taxon>
        <taxon>Toxicofera</taxon>
        <taxon>Serpentes</taxon>
        <taxon>Colubroidea</taxon>
        <taxon>Viperidae</taxon>
        <taxon>Crotalinae</taxon>
        <taxon>Crotalus</taxon>
    </lineage>
</organism>
<evidence type="ECO:0000256" key="2">
    <source>
        <dbReference type="ARBA" id="ARBA00005771"/>
    </source>
</evidence>
<gene>
    <name evidence="9" type="ORF">NXF25_020766</name>
</gene>
<keyword evidence="6" id="KW-1133">Transmembrane helix</keyword>
<evidence type="ECO:0000259" key="7">
    <source>
        <dbReference type="Pfam" id="PF00350"/>
    </source>
</evidence>
<evidence type="ECO:0000313" key="9">
    <source>
        <dbReference type="EMBL" id="KAK9397405.1"/>
    </source>
</evidence>
<keyword evidence="10" id="KW-1185">Reference proteome</keyword>
<feature type="transmembrane region" description="Helical" evidence="6">
    <location>
        <begin position="612"/>
        <end position="636"/>
    </location>
</feature>
<evidence type="ECO:0000256" key="6">
    <source>
        <dbReference type="SAM" id="Phobius"/>
    </source>
</evidence>
<dbReference type="GO" id="GO:0008146">
    <property type="term" value="F:sulfotransferase activity"/>
    <property type="evidence" value="ECO:0007669"/>
    <property type="project" value="InterPro"/>
</dbReference>
<name>A0AAW1B650_CROAD</name>
<dbReference type="GO" id="GO:0005737">
    <property type="term" value="C:cytoplasm"/>
    <property type="evidence" value="ECO:0007669"/>
    <property type="project" value="UniProtKB-SubCell"/>
</dbReference>
<comment type="similarity">
    <text evidence="2">Belongs to the sulfotransferase 1 family.</text>
</comment>
<evidence type="ECO:0000256" key="5">
    <source>
        <dbReference type="SAM" id="MobiDB-lite"/>
    </source>
</evidence>
<evidence type="ECO:0000259" key="8">
    <source>
        <dbReference type="Pfam" id="PF00685"/>
    </source>
</evidence>
<dbReference type="Gene3D" id="3.40.50.300">
    <property type="entry name" value="P-loop containing nucleotide triphosphate hydrolases"/>
    <property type="match status" value="2"/>
</dbReference>
<dbReference type="Pfam" id="PF00350">
    <property type="entry name" value="Dynamin_N"/>
    <property type="match status" value="1"/>
</dbReference>
<keyword evidence="4" id="KW-0808">Transferase</keyword>